<evidence type="ECO:0000313" key="2">
    <source>
        <dbReference type="EMBL" id="TAA20179.1"/>
    </source>
</evidence>
<dbReference type="AlphaFoldDB" id="A0A4Q8L5E8"/>
<proteinExistence type="predicted"/>
<sequence length="193" mass="21513">MSGQKRLPPWHENFRLRDGRELLIRPIRQEDAAPIRGAFELLEPIEIRQRFLTTMAELPADQAARLCSPDPRTEFALVAAEPLPPGEALVGAVARARVLPEGQQAEYAVLVSRFIAGQGIGRHLMRRLVKWARGRNLRQLRGDVQDDNQPMLQLVKSLGFRVLPERPAQGLVRVVLDLDTADGRLPAETAGPV</sequence>
<organism evidence="2 3">
    <name type="scientific">Pseudoxanthomonas winnipegensis</name>
    <dbReference type="NCBI Taxonomy" id="2480810"/>
    <lineage>
        <taxon>Bacteria</taxon>
        <taxon>Pseudomonadati</taxon>
        <taxon>Pseudomonadota</taxon>
        <taxon>Gammaproteobacteria</taxon>
        <taxon>Lysobacterales</taxon>
        <taxon>Lysobacteraceae</taxon>
        <taxon>Pseudoxanthomonas</taxon>
    </lineage>
</organism>
<dbReference type="Proteomes" id="UP000292627">
    <property type="component" value="Unassembled WGS sequence"/>
</dbReference>
<protein>
    <submittedName>
        <fullName evidence="2">GNAT family N-acetyltransferase</fullName>
    </submittedName>
</protein>
<dbReference type="PROSITE" id="PS51186">
    <property type="entry name" value="GNAT"/>
    <property type="match status" value="1"/>
</dbReference>
<dbReference type="Gene3D" id="3.40.630.30">
    <property type="match status" value="1"/>
</dbReference>
<gene>
    <name evidence="2" type="ORF">EA660_19340</name>
</gene>
<name>A0A4Q8L5E8_9GAMM</name>
<reference evidence="2 3" key="1">
    <citation type="submission" date="2019-02" db="EMBL/GenBank/DDBJ databases">
        <title>WGS of Pseudoxanthomonas species novum from clinical isolates.</title>
        <authorList>
            <person name="Bernier A.-M."/>
            <person name="Bernard K."/>
            <person name="Vachon A."/>
        </authorList>
    </citation>
    <scope>NUCLEOTIDE SEQUENCE [LARGE SCALE GENOMIC DNA]</scope>
    <source>
        <strain evidence="2 3">NML171200</strain>
    </source>
</reference>
<dbReference type="GO" id="GO:0016747">
    <property type="term" value="F:acyltransferase activity, transferring groups other than amino-acyl groups"/>
    <property type="evidence" value="ECO:0007669"/>
    <property type="project" value="InterPro"/>
</dbReference>
<dbReference type="InterPro" id="IPR000182">
    <property type="entry name" value="GNAT_dom"/>
</dbReference>
<accession>A0A4Q8L5E8</accession>
<evidence type="ECO:0000313" key="3">
    <source>
        <dbReference type="Proteomes" id="UP000292627"/>
    </source>
</evidence>
<dbReference type="InterPro" id="IPR016181">
    <property type="entry name" value="Acyl_CoA_acyltransferase"/>
</dbReference>
<dbReference type="EMBL" id="SHMC01000011">
    <property type="protein sequence ID" value="TAA20179.1"/>
    <property type="molecule type" value="Genomic_DNA"/>
</dbReference>
<dbReference type="SUPFAM" id="SSF55729">
    <property type="entry name" value="Acyl-CoA N-acyltransferases (Nat)"/>
    <property type="match status" value="1"/>
</dbReference>
<evidence type="ECO:0000259" key="1">
    <source>
        <dbReference type="PROSITE" id="PS51186"/>
    </source>
</evidence>
<dbReference type="Pfam" id="PF00583">
    <property type="entry name" value="Acetyltransf_1"/>
    <property type="match status" value="1"/>
</dbReference>
<comment type="caution">
    <text evidence="2">The sequence shown here is derived from an EMBL/GenBank/DDBJ whole genome shotgun (WGS) entry which is preliminary data.</text>
</comment>
<dbReference type="OrthoDB" id="7057406at2"/>
<dbReference type="RefSeq" id="WP_130553073.1">
    <property type="nucleotide sequence ID" value="NZ_SHMC01000011.1"/>
</dbReference>
<feature type="domain" description="N-acetyltransferase" evidence="1">
    <location>
        <begin position="22"/>
        <end position="179"/>
    </location>
</feature>
<dbReference type="CDD" id="cd04301">
    <property type="entry name" value="NAT_SF"/>
    <property type="match status" value="1"/>
</dbReference>
<keyword evidence="2" id="KW-0808">Transferase</keyword>